<dbReference type="AlphaFoldDB" id="A0A2K5YUY9"/>
<dbReference type="Proteomes" id="UP000233140">
    <property type="component" value="Unassembled WGS sequence"/>
</dbReference>
<evidence type="ECO:0000313" key="3">
    <source>
        <dbReference type="Proteomes" id="UP000233140"/>
    </source>
</evidence>
<feature type="compositionally biased region" description="Low complexity" evidence="1">
    <location>
        <begin position="49"/>
        <end position="71"/>
    </location>
</feature>
<evidence type="ECO:0000256" key="1">
    <source>
        <dbReference type="SAM" id="MobiDB-lite"/>
    </source>
</evidence>
<feature type="region of interest" description="Disordered" evidence="1">
    <location>
        <begin position="1"/>
        <end position="36"/>
    </location>
</feature>
<reference evidence="2" key="1">
    <citation type="submission" date="2025-08" db="UniProtKB">
        <authorList>
            <consortium name="Ensembl"/>
        </authorList>
    </citation>
    <scope>IDENTIFICATION</scope>
</reference>
<dbReference type="OMA" id="SLTHRCW"/>
<dbReference type="GeneTree" id="ENSGT00910000146895"/>
<keyword evidence="3" id="KW-1185">Reference proteome</keyword>
<sequence>MPGGIQREIPRKWSLEGGTPLSPHRPAPLPSPSQGPVLQGVGGLVLKLKGAAGGSSRKGSASSRGHHGSAAVPLGKAGAPGSLTHRCWDPGLGTPQLVSGDLLENVHLLHPGQQKLLGEAVLLPAEVLVTLASPSRCGLEGGLCPASSPGALFLLT</sequence>
<feature type="region of interest" description="Disordered" evidence="1">
    <location>
        <begin position="49"/>
        <end position="77"/>
    </location>
</feature>
<evidence type="ECO:0000313" key="2">
    <source>
        <dbReference type="Ensembl" id="ENSMLEP00000019349.1"/>
    </source>
</evidence>
<proteinExistence type="predicted"/>
<reference evidence="2" key="2">
    <citation type="submission" date="2025-09" db="UniProtKB">
        <authorList>
            <consortium name="Ensembl"/>
        </authorList>
    </citation>
    <scope>IDENTIFICATION</scope>
</reference>
<accession>A0A2K5YUY9</accession>
<feature type="compositionally biased region" description="Pro residues" evidence="1">
    <location>
        <begin position="23"/>
        <end position="33"/>
    </location>
</feature>
<organism evidence="2 3">
    <name type="scientific">Mandrillus leucophaeus</name>
    <name type="common">Drill</name>
    <name type="synonym">Papio leucophaeus</name>
    <dbReference type="NCBI Taxonomy" id="9568"/>
    <lineage>
        <taxon>Eukaryota</taxon>
        <taxon>Metazoa</taxon>
        <taxon>Chordata</taxon>
        <taxon>Craniata</taxon>
        <taxon>Vertebrata</taxon>
        <taxon>Euteleostomi</taxon>
        <taxon>Mammalia</taxon>
        <taxon>Eutheria</taxon>
        <taxon>Euarchontoglires</taxon>
        <taxon>Primates</taxon>
        <taxon>Haplorrhini</taxon>
        <taxon>Catarrhini</taxon>
        <taxon>Cercopithecidae</taxon>
        <taxon>Cercopithecinae</taxon>
        <taxon>Mandrillus</taxon>
    </lineage>
</organism>
<dbReference type="Ensembl" id="ENSMLET00000042838.1">
    <property type="protein sequence ID" value="ENSMLEP00000019349.1"/>
    <property type="gene ID" value="ENSMLEG00000033898.1"/>
</dbReference>
<name>A0A2K5YUY9_MANLE</name>
<protein>
    <submittedName>
        <fullName evidence="2">Uncharacterized protein</fullName>
    </submittedName>
</protein>